<dbReference type="EMBL" id="CP041046">
    <property type="protein sequence ID" value="QDE39438.1"/>
    <property type="molecule type" value="Genomic_DNA"/>
</dbReference>
<keyword evidence="3" id="KW-1185">Reference proteome</keyword>
<organism evidence="2 3">
    <name type="scientific">Luteibacter pinisoli</name>
    <dbReference type="NCBI Taxonomy" id="2589080"/>
    <lineage>
        <taxon>Bacteria</taxon>
        <taxon>Pseudomonadati</taxon>
        <taxon>Pseudomonadota</taxon>
        <taxon>Gammaproteobacteria</taxon>
        <taxon>Lysobacterales</taxon>
        <taxon>Rhodanobacteraceae</taxon>
        <taxon>Luteibacter</taxon>
    </lineage>
</organism>
<accession>A0A4Y5Z591</accession>
<evidence type="ECO:0000313" key="3">
    <source>
        <dbReference type="Proteomes" id="UP000316093"/>
    </source>
</evidence>
<dbReference type="OrthoDB" id="5959514at2"/>
<proteinExistence type="predicted"/>
<feature type="region of interest" description="Disordered" evidence="1">
    <location>
        <begin position="1"/>
        <end position="88"/>
    </location>
</feature>
<evidence type="ECO:0000313" key="2">
    <source>
        <dbReference type="EMBL" id="QDE39438.1"/>
    </source>
</evidence>
<dbReference type="RefSeq" id="WP_139982009.1">
    <property type="nucleotide sequence ID" value="NZ_CP041046.1"/>
</dbReference>
<feature type="compositionally biased region" description="Low complexity" evidence="1">
    <location>
        <begin position="1"/>
        <end position="46"/>
    </location>
</feature>
<reference evidence="2 3" key="1">
    <citation type="submission" date="2019-06" db="EMBL/GenBank/DDBJ databases">
        <title>A complete genome sequence for Luteibacter pinisoli MAH-14.</title>
        <authorList>
            <person name="Baltrus D.A."/>
        </authorList>
    </citation>
    <scope>NUCLEOTIDE SEQUENCE [LARGE SCALE GENOMIC DNA]</scope>
    <source>
        <strain evidence="2 3">MAH-14</strain>
    </source>
</reference>
<sequence length="148" mass="15861">MTTPRTATRTLPPRPAAAPAQAEQHPTAATPAAPAEPTLSTETPATFGDGGFQAQLRHAQDSQAVHGVPGSDVRRAPGMQFTRPQDQGIGAVMRSAQRLFGVTNKHCIDVEVWGNMSPQELIERHLTPADVQAANEKYQCNRPLGLSF</sequence>
<dbReference type="KEGG" id="lpy:FIV34_09600"/>
<gene>
    <name evidence="2" type="ORF">FIV34_09600</name>
</gene>
<name>A0A4Y5Z591_9GAMM</name>
<protein>
    <submittedName>
        <fullName evidence="2">Uncharacterized protein</fullName>
    </submittedName>
</protein>
<dbReference type="AlphaFoldDB" id="A0A4Y5Z591"/>
<dbReference type="Proteomes" id="UP000316093">
    <property type="component" value="Chromosome"/>
</dbReference>
<evidence type="ECO:0000256" key="1">
    <source>
        <dbReference type="SAM" id="MobiDB-lite"/>
    </source>
</evidence>